<evidence type="ECO:0000313" key="4">
    <source>
        <dbReference type="Proteomes" id="UP000310458"/>
    </source>
</evidence>
<feature type="domain" description="Impact N-terminal" evidence="2">
    <location>
        <begin position="4"/>
        <end position="105"/>
    </location>
</feature>
<evidence type="ECO:0000256" key="1">
    <source>
        <dbReference type="ARBA" id="ARBA00007665"/>
    </source>
</evidence>
<dbReference type="InterPro" id="IPR023582">
    <property type="entry name" value="Impact"/>
</dbReference>
<comment type="caution">
    <text evidence="3">The sequence shown here is derived from an EMBL/GenBank/DDBJ whole genome shotgun (WGS) entry which is preliminary data.</text>
</comment>
<sequence>MRRTGSPGEAQDLVNSLRKEHNGARHHCSAWVIGDERRYQRGNDDGEPNGTAGAPILEALMKAGTPGGKQDFSDVCVVVIRWSGGTLLGAGGLVSAYSDSVVAALEQARELDAFRTRQRMLKFELAAPIGEAGRWEHQLRSSLITVHGVDYMSRPGLAVLGLAVTDDGESLNTLTSLIAALSGGEAELHSTGDEWLDAPPVS</sequence>
<dbReference type="Pfam" id="PF01205">
    <property type="entry name" value="Impact_N"/>
    <property type="match status" value="1"/>
</dbReference>
<accession>A0A5R9B9U2</accession>
<evidence type="ECO:0000313" key="3">
    <source>
        <dbReference type="EMBL" id="TLP93724.1"/>
    </source>
</evidence>
<name>A0A5R9B9U2_9MICC</name>
<dbReference type="PANTHER" id="PTHR16301:SF20">
    <property type="entry name" value="IMPACT FAMILY MEMBER YIGZ"/>
    <property type="match status" value="1"/>
</dbReference>
<dbReference type="Proteomes" id="UP000310458">
    <property type="component" value="Unassembled WGS sequence"/>
</dbReference>
<dbReference type="AlphaFoldDB" id="A0A5R9B9U2"/>
<proteinExistence type="inferred from homology"/>
<organism evidence="3 4">
    <name type="scientific">Nesterenkonia salmonea</name>
    <dbReference type="NCBI Taxonomy" id="1804987"/>
    <lineage>
        <taxon>Bacteria</taxon>
        <taxon>Bacillati</taxon>
        <taxon>Actinomycetota</taxon>
        <taxon>Actinomycetes</taxon>
        <taxon>Micrococcales</taxon>
        <taxon>Micrococcaceae</taxon>
        <taxon>Nesterenkonia</taxon>
    </lineage>
</organism>
<dbReference type="Gene3D" id="3.30.230.30">
    <property type="entry name" value="Impact, N-terminal domain"/>
    <property type="match status" value="1"/>
</dbReference>
<dbReference type="InterPro" id="IPR020568">
    <property type="entry name" value="Ribosomal_Su5_D2-typ_SF"/>
</dbReference>
<gene>
    <name evidence="3" type="ORF">FEF26_12985</name>
</gene>
<comment type="similarity">
    <text evidence="1">Belongs to the IMPACT family.</text>
</comment>
<reference evidence="3 4" key="1">
    <citation type="submission" date="2019-05" db="EMBL/GenBank/DDBJ databases">
        <title>Nesterenkonia sp. GY074 isolated from the Southern Atlantic Ocean.</title>
        <authorList>
            <person name="Zhang G."/>
        </authorList>
    </citation>
    <scope>NUCLEOTIDE SEQUENCE [LARGE SCALE GENOMIC DNA]</scope>
    <source>
        <strain evidence="3 4">GY074</strain>
    </source>
</reference>
<dbReference type="GO" id="GO:0005737">
    <property type="term" value="C:cytoplasm"/>
    <property type="evidence" value="ECO:0007669"/>
    <property type="project" value="TreeGrafter"/>
</dbReference>
<protein>
    <submittedName>
        <fullName evidence="3">YigZ family protein</fullName>
    </submittedName>
</protein>
<dbReference type="GO" id="GO:0006446">
    <property type="term" value="P:regulation of translational initiation"/>
    <property type="evidence" value="ECO:0007669"/>
    <property type="project" value="TreeGrafter"/>
</dbReference>
<dbReference type="PANTHER" id="PTHR16301">
    <property type="entry name" value="IMPACT-RELATED"/>
    <property type="match status" value="1"/>
</dbReference>
<dbReference type="OrthoDB" id="9813771at2"/>
<dbReference type="InterPro" id="IPR001498">
    <property type="entry name" value="Impact_N"/>
</dbReference>
<dbReference type="SUPFAM" id="SSF54211">
    <property type="entry name" value="Ribosomal protein S5 domain 2-like"/>
    <property type="match status" value="1"/>
</dbReference>
<keyword evidence="4" id="KW-1185">Reference proteome</keyword>
<evidence type="ECO:0000259" key="2">
    <source>
        <dbReference type="Pfam" id="PF01205"/>
    </source>
</evidence>
<dbReference type="InterPro" id="IPR036956">
    <property type="entry name" value="Impact_N_sf"/>
</dbReference>
<dbReference type="EMBL" id="VAVZ01000041">
    <property type="protein sequence ID" value="TLP93724.1"/>
    <property type="molecule type" value="Genomic_DNA"/>
</dbReference>